<feature type="chain" id="PRO_5017258974" evidence="1">
    <location>
        <begin position="22"/>
        <end position="280"/>
    </location>
</feature>
<reference evidence="2 3" key="1">
    <citation type="journal article" date="2018" name="PLoS Pathog.">
        <title>Evolution of structural diversity of trichothecenes, a family of toxins produced by plant pathogenic and entomopathogenic fungi.</title>
        <authorList>
            <person name="Proctor R.H."/>
            <person name="McCormick S.P."/>
            <person name="Kim H.S."/>
            <person name="Cardoza R.E."/>
            <person name="Stanley A.M."/>
            <person name="Lindo L."/>
            <person name="Kelly A."/>
            <person name="Brown D.W."/>
            <person name="Lee T."/>
            <person name="Vaughan M.M."/>
            <person name="Alexander N.J."/>
            <person name="Busman M."/>
            <person name="Gutierrez S."/>
        </authorList>
    </citation>
    <scope>NUCLEOTIDE SEQUENCE [LARGE SCALE GENOMIC DNA]</scope>
    <source>
        <strain evidence="2 3">NRRL 3299</strain>
    </source>
</reference>
<dbReference type="AlphaFoldDB" id="A0A395SCR8"/>
<evidence type="ECO:0000313" key="2">
    <source>
        <dbReference type="EMBL" id="RGP70206.1"/>
    </source>
</evidence>
<feature type="signal peptide" evidence="1">
    <location>
        <begin position="1"/>
        <end position="21"/>
    </location>
</feature>
<accession>A0A395SCR8</accession>
<keyword evidence="1" id="KW-0732">Signal</keyword>
<name>A0A395SCR8_FUSSP</name>
<evidence type="ECO:0000256" key="1">
    <source>
        <dbReference type="SAM" id="SignalP"/>
    </source>
</evidence>
<organism evidence="2 3">
    <name type="scientific">Fusarium sporotrichioides</name>
    <dbReference type="NCBI Taxonomy" id="5514"/>
    <lineage>
        <taxon>Eukaryota</taxon>
        <taxon>Fungi</taxon>
        <taxon>Dikarya</taxon>
        <taxon>Ascomycota</taxon>
        <taxon>Pezizomycotina</taxon>
        <taxon>Sordariomycetes</taxon>
        <taxon>Hypocreomycetidae</taxon>
        <taxon>Hypocreales</taxon>
        <taxon>Nectriaceae</taxon>
        <taxon>Fusarium</taxon>
    </lineage>
</organism>
<protein>
    <submittedName>
        <fullName evidence="2">Activator of stress 1</fullName>
    </submittedName>
</protein>
<comment type="caution">
    <text evidence="2">The sequence shown here is derived from an EMBL/GenBank/DDBJ whole genome shotgun (WGS) entry which is preliminary data.</text>
</comment>
<gene>
    <name evidence="2" type="ORF">FSPOR_4106</name>
</gene>
<keyword evidence="3" id="KW-1185">Reference proteome</keyword>
<dbReference type="EMBL" id="PXOF01000053">
    <property type="protein sequence ID" value="RGP70206.1"/>
    <property type="molecule type" value="Genomic_DNA"/>
</dbReference>
<evidence type="ECO:0000313" key="3">
    <source>
        <dbReference type="Proteomes" id="UP000266152"/>
    </source>
</evidence>
<dbReference type="Proteomes" id="UP000266152">
    <property type="component" value="Unassembled WGS sequence"/>
</dbReference>
<proteinExistence type="predicted"/>
<sequence length="280" mass="29259">MRYSILHSLALGLAGLDIATASVCKPRSSEPNPSSVESTIASETSAFAPSSASSATFASTTTDAVTTEDTTVTEVASTLEVTATESATSELSTTEAIIAETTATSGTIVESTTTEVTTAIPSSTALPLFRVFAQGGRTDGLPLLADRNGYAILLYDNSQGDFSDAFFAVDPVTNYLMLDNEQPICGYFGDDNGYANIVRCSTGPTSEEVKITCQVPEATDDYLTCSVPALVCGSECVPNGETWSTMYTAQWGADVRYSANIGSDSVDGADKTPLKVVFLT</sequence>